<dbReference type="InterPro" id="IPR032710">
    <property type="entry name" value="NTF2-like_dom_sf"/>
</dbReference>
<evidence type="ECO:0000313" key="2">
    <source>
        <dbReference type="EMBL" id="SFV02084.1"/>
    </source>
</evidence>
<dbReference type="Gene3D" id="3.10.450.50">
    <property type="match status" value="1"/>
</dbReference>
<dbReference type="RefSeq" id="WP_068838833.1">
    <property type="nucleotide sequence ID" value="NZ_BMXC01000005.1"/>
</dbReference>
<keyword evidence="3" id="KW-1185">Reference proteome</keyword>
<dbReference type="EMBL" id="FPCA01000011">
    <property type="protein sequence ID" value="SFV02084.1"/>
    <property type="molecule type" value="Genomic_DNA"/>
</dbReference>
<reference evidence="3" key="1">
    <citation type="submission" date="2016-10" db="EMBL/GenBank/DDBJ databases">
        <authorList>
            <person name="Varghese N."/>
        </authorList>
    </citation>
    <scope>NUCLEOTIDE SEQUENCE [LARGE SCALE GENOMIC DNA]</scope>
    <source>
        <strain evidence="3">DSM 18820</strain>
    </source>
</reference>
<dbReference type="STRING" id="388950.GCA_001611675_02911"/>
<dbReference type="AlphaFoldDB" id="A0A1I7KXQ9"/>
<feature type="domain" description="SnoaL-like" evidence="1">
    <location>
        <begin position="9"/>
        <end position="112"/>
    </location>
</feature>
<evidence type="ECO:0000313" key="3">
    <source>
        <dbReference type="Proteomes" id="UP000182491"/>
    </source>
</evidence>
<name>A0A1I7KXQ9_9BACT</name>
<accession>A0A1I7KXQ9</accession>
<proteinExistence type="predicted"/>
<gene>
    <name evidence="2" type="ORF">SAMN04487941_0073</name>
</gene>
<sequence>MASENTELVNRYFDLFNQHDWDMMAELYSETAAFKDPSLGPGIVKQTRAQTAQKYRELNEVFPDLTDTVVQVYPSGEKHVIVEFVSSGTAPDGTTFELPICTIFTIEDGQITKDYTYYDNFEA</sequence>
<dbReference type="Pfam" id="PF12680">
    <property type="entry name" value="SnoaL_2"/>
    <property type="match status" value="1"/>
</dbReference>
<dbReference type="CDD" id="cd00531">
    <property type="entry name" value="NTF2_like"/>
    <property type="match status" value="1"/>
</dbReference>
<dbReference type="SUPFAM" id="SSF54427">
    <property type="entry name" value="NTF2-like"/>
    <property type="match status" value="1"/>
</dbReference>
<evidence type="ECO:0000259" key="1">
    <source>
        <dbReference type="Pfam" id="PF12680"/>
    </source>
</evidence>
<dbReference type="Proteomes" id="UP000182491">
    <property type="component" value="Unassembled WGS sequence"/>
</dbReference>
<protein>
    <recommendedName>
        <fullName evidence="1">SnoaL-like domain-containing protein</fullName>
    </recommendedName>
</protein>
<dbReference type="OrthoDB" id="129343at2"/>
<dbReference type="InterPro" id="IPR037401">
    <property type="entry name" value="SnoaL-like"/>
</dbReference>
<organism evidence="2 3">
    <name type="scientific">Pontibacter akesuensis</name>
    <dbReference type="NCBI Taxonomy" id="388950"/>
    <lineage>
        <taxon>Bacteria</taxon>
        <taxon>Pseudomonadati</taxon>
        <taxon>Bacteroidota</taxon>
        <taxon>Cytophagia</taxon>
        <taxon>Cytophagales</taxon>
        <taxon>Hymenobacteraceae</taxon>
        <taxon>Pontibacter</taxon>
    </lineage>
</organism>